<evidence type="ECO:0000313" key="3">
    <source>
        <dbReference type="Proteomes" id="UP000076630"/>
    </source>
</evidence>
<name>A0A164APK9_9FLAO</name>
<comment type="caution">
    <text evidence="2">The sequence shown here is derived from an EMBL/GenBank/DDBJ whole genome shotgun (WGS) entry which is preliminary data.</text>
</comment>
<protein>
    <submittedName>
        <fullName evidence="2">Uncharacterized protein</fullName>
    </submittedName>
</protein>
<organism evidence="2 3">
    <name type="scientific">Myroides marinus</name>
    <dbReference type="NCBI Taxonomy" id="703342"/>
    <lineage>
        <taxon>Bacteria</taxon>
        <taxon>Pseudomonadati</taxon>
        <taxon>Bacteroidota</taxon>
        <taxon>Flavobacteriia</taxon>
        <taxon>Flavobacteriales</taxon>
        <taxon>Flavobacteriaceae</taxon>
        <taxon>Myroides</taxon>
    </lineage>
</organism>
<proteinExistence type="predicted"/>
<dbReference type="RefSeq" id="WP_038988556.1">
    <property type="nucleotide sequence ID" value="NZ_JWJO01000145.1"/>
</dbReference>
<dbReference type="AlphaFoldDB" id="A0A164APK9"/>
<dbReference type="EMBL" id="LQNU01000016">
    <property type="protein sequence ID" value="KZE84327.1"/>
    <property type="molecule type" value="Genomic_DNA"/>
</dbReference>
<evidence type="ECO:0000256" key="1">
    <source>
        <dbReference type="SAM" id="MobiDB-lite"/>
    </source>
</evidence>
<keyword evidence="3" id="KW-1185">Reference proteome</keyword>
<reference evidence="2 3" key="1">
    <citation type="submission" date="2016-01" db="EMBL/GenBank/DDBJ databases">
        <title>Whole genome sequencing of Myroides marinus L41.</title>
        <authorList>
            <person name="Hong K.W."/>
        </authorList>
    </citation>
    <scope>NUCLEOTIDE SEQUENCE [LARGE SCALE GENOMIC DNA]</scope>
    <source>
        <strain evidence="2 3">L41</strain>
    </source>
</reference>
<evidence type="ECO:0000313" key="2">
    <source>
        <dbReference type="EMBL" id="KZE84327.1"/>
    </source>
</evidence>
<feature type="region of interest" description="Disordered" evidence="1">
    <location>
        <begin position="1"/>
        <end position="30"/>
    </location>
</feature>
<dbReference type="Proteomes" id="UP000076630">
    <property type="component" value="Unassembled WGS sequence"/>
</dbReference>
<sequence length="77" mass="8728">MGNKDKRSKAIAVNSKKKFKKHSGTTSHLESSVKQNLDVVQKDEVGVVVQTEESKNKVQIYTDKVSSKPIKRMRTRL</sequence>
<accession>A0A164APK9</accession>
<gene>
    <name evidence="2" type="ORF">AV926_18740</name>
</gene>